<protein>
    <submittedName>
        <fullName evidence="1">Uncharacterized protein</fullName>
    </submittedName>
</protein>
<dbReference type="Proteomes" id="UP000035740">
    <property type="component" value="Unassembled WGS sequence"/>
</dbReference>
<sequence>MEALATWVRSRSGYVDPTLCIQDHQPSDLAKRYRGVFAGPDGLPANHTFLRMPYSGLVSADTSRINLRFDEWNCRYGLTSWDSLM</sequence>
<reference evidence="1 2" key="1">
    <citation type="journal article" date="2014" name="Nature">
        <title>The genome of the recently domesticated crop plant sugar beet (Beta vulgaris).</title>
        <authorList>
            <person name="Dohm J.C."/>
            <person name="Minoche A.E."/>
            <person name="Holtgrawe D."/>
            <person name="Capella-Gutierrez S."/>
            <person name="Zakrzewski F."/>
            <person name="Tafer H."/>
            <person name="Rupp O."/>
            <person name="Sorensen T.R."/>
            <person name="Stracke R."/>
            <person name="Reinhardt R."/>
            <person name="Goesmann A."/>
            <person name="Kraft T."/>
            <person name="Schulz B."/>
            <person name="Stadler P.F."/>
            <person name="Schmidt T."/>
            <person name="Gabaldon T."/>
            <person name="Lehrach H."/>
            <person name="Weisshaar B."/>
            <person name="Himmelbauer H."/>
        </authorList>
    </citation>
    <scope>NUCLEOTIDE SEQUENCE [LARGE SCALE GENOMIC DNA]</scope>
    <source>
        <tissue evidence="1">Taproot</tissue>
    </source>
</reference>
<evidence type="ECO:0000313" key="1">
    <source>
        <dbReference type="EMBL" id="KMS94470.1"/>
    </source>
</evidence>
<dbReference type="Gramene" id="KMS94470">
    <property type="protein sequence ID" value="KMS94470"/>
    <property type="gene ID" value="BVRB_021090"/>
</dbReference>
<gene>
    <name evidence="1" type="ORF">BVRB_021090</name>
</gene>
<organism evidence="1 2">
    <name type="scientific">Beta vulgaris subsp. vulgaris</name>
    <name type="common">Beet</name>
    <dbReference type="NCBI Taxonomy" id="3555"/>
    <lineage>
        <taxon>Eukaryota</taxon>
        <taxon>Viridiplantae</taxon>
        <taxon>Streptophyta</taxon>
        <taxon>Embryophyta</taxon>
        <taxon>Tracheophyta</taxon>
        <taxon>Spermatophyta</taxon>
        <taxon>Magnoliopsida</taxon>
        <taxon>eudicotyledons</taxon>
        <taxon>Gunneridae</taxon>
        <taxon>Pentapetalae</taxon>
        <taxon>Caryophyllales</taxon>
        <taxon>Chenopodiaceae</taxon>
        <taxon>Betoideae</taxon>
        <taxon>Beta</taxon>
    </lineage>
</organism>
<dbReference type="AlphaFoldDB" id="A0A0J8DUI0"/>
<accession>A0A0J8DUI0</accession>
<proteinExistence type="predicted"/>
<keyword evidence="2" id="KW-1185">Reference proteome</keyword>
<dbReference type="EMBL" id="KQ093153">
    <property type="protein sequence ID" value="KMS94470.1"/>
    <property type="molecule type" value="Genomic_DNA"/>
</dbReference>
<evidence type="ECO:0000313" key="2">
    <source>
        <dbReference type="Proteomes" id="UP000035740"/>
    </source>
</evidence>
<name>A0A0J8DUI0_BETVV</name>